<dbReference type="Pfam" id="PF02137">
    <property type="entry name" value="A_deamin"/>
    <property type="match status" value="1"/>
</dbReference>
<protein>
    <recommendedName>
        <fullName evidence="4">A to I editase domain-containing protein</fullName>
    </recommendedName>
</protein>
<keyword evidence="3" id="KW-0560">Oxidoreductase</keyword>
<organism evidence="5 6">
    <name type="scientific">Apolygus lucorum</name>
    <name type="common">Small green plant bug</name>
    <name type="synonym">Lygocoris lucorum</name>
    <dbReference type="NCBI Taxonomy" id="248454"/>
    <lineage>
        <taxon>Eukaryota</taxon>
        <taxon>Metazoa</taxon>
        <taxon>Ecdysozoa</taxon>
        <taxon>Arthropoda</taxon>
        <taxon>Hexapoda</taxon>
        <taxon>Insecta</taxon>
        <taxon>Pterygota</taxon>
        <taxon>Neoptera</taxon>
        <taxon>Paraneoptera</taxon>
        <taxon>Hemiptera</taxon>
        <taxon>Heteroptera</taxon>
        <taxon>Panheteroptera</taxon>
        <taxon>Cimicomorpha</taxon>
        <taxon>Miridae</taxon>
        <taxon>Mirini</taxon>
        <taxon>Apolygus</taxon>
    </lineage>
</organism>
<dbReference type="SMART" id="SM00552">
    <property type="entry name" value="ADEAMc"/>
    <property type="match status" value="1"/>
</dbReference>
<proteinExistence type="inferred from homology"/>
<dbReference type="PANTHER" id="PTHR43827">
    <property type="entry name" value="2,5-DIKETO-D-GLUCONIC ACID REDUCTASE"/>
    <property type="match status" value="1"/>
</dbReference>
<dbReference type="Pfam" id="PF00248">
    <property type="entry name" value="Aldo_ket_red"/>
    <property type="match status" value="1"/>
</dbReference>
<dbReference type="Gene3D" id="3.20.20.100">
    <property type="entry name" value="NADP-dependent oxidoreductase domain"/>
    <property type="match status" value="1"/>
</dbReference>
<dbReference type="FunFam" id="3.20.20.100:FF:000002">
    <property type="entry name" value="2,5-diketo-D-gluconic acid reductase A"/>
    <property type="match status" value="1"/>
</dbReference>
<dbReference type="CDD" id="cd19136">
    <property type="entry name" value="AKR_DrGR-like"/>
    <property type="match status" value="1"/>
</dbReference>
<dbReference type="InterPro" id="IPR036812">
    <property type="entry name" value="NAD(P)_OxRdtase_dom_sf"/>
</dbReference>
<dbReference type="GO" id="GO:0003723">
    <property type="term" value="F:RNA binding"/>
    <property type="evidence" value="ECO:0007669"/>
    <property type="project" value="InterPro"/>
</dbReference>
<comment type="caution">
    <text evidence="5">The sequence shown here is derived from an EMBL/GenBank/DDBJ whole genome shotgun (WGS) entry which is preliminary data.</text>
</comment>
<dbReference type="PROSITE" id="PS00063">
    <property type="entry name" value="ALDOKETO_REDUCTASE_3"/>
    <property type="match status" value="1"/>
</dbReference>
<dbReference type="GO" id="GO:0004000">
    <property type="term" value="F:adenosine deaminase activity"/>
    <property type="evidence" value="ECO:0007669"/>
    <property type="project" value="InterPro"/>
</dbReference>
<reference evidence="5" key="1">
    <citation type="journal article" date="2021" name="Mol. Ecol. Resour.">
        <title>Apolygus lucorum genome provides insights into omnivorousness and mesophyll feeding.</title>
        <authorList>
            <person name="Liu Y."/>
            <person name="Liu H."/>
            <person name="Wang H."/>
            <person name="Huang T."/>
            <person name="Liu B."/>
            <person name="Yang B."/>
            <person name="Yin L."/>
            <person name="Li B."/>
            <person name="Zhang Y."/>
            <person name="Zhang S."/>
            <person name="Jiang F."/>
            <person name="Zhang X."/>
            <person name="Ren Y."/>
            <person name="Wang B."/>
            <person name="Wang S."/>
            <person name="Lu Y."/>
            <person name="Wu K."/>
            <person name="Fan W."/>
            <person name="Wang G."/>
        </authorList>
    </citation>
    <scope>NUCLEOTIDE SEQUENCE</scope>
    <source>
        <strain evidence="5">12Hb</strain>
    </source>
</reference>
<comment type="similarity">
    <text evidence="1">Belongs to the aldo/keto reductase family.</text>
</comment>
<dbReference type="Proteomes" id="UP000466442">
    <property type="component" value="Unassembled WGS sequence"/>
</dbReference>
<evidence type="ECO:0000259" key="4">
    <source>
        <dbReference type="PROSITE" id="PS50141"/>
    </source>
</evidence>
<dbReference type="OrthoDB" id="416253at2759"/>
<name>A0A8S9WWF4_APOLU</name>
<evidence type="ECO:0000313" key="5">
    <source>
        <dbReference type="EMBL" id="KAF6199655.1"/>
    </source>
</evidence>
<dbReference type="InterPro" id="IPR023210">
    <property type="entry name" value="NADP_OxRdtase_dom"/>
</dbReference>
<dbReference type="PROSITE" id="PS50141">
    <property type="entry name" value="A_DEAMIN_EDITASE"/>
    <property type="match status" value="1"/>
</dbReference>
<dbReference type="PROSITE" id="PS00798">
    <property type="entry name" value="ALDOKETO_REDUCTASE_1"/>
    <property type="match status" value="1"/>
</dbReference>
<dbReference type="SUPFAM" id="SSF51430">
    <property type="entry name" value="NAD(P)-linked oxidoreductase"/>
    <property type="match status" value="1"/>
</dbReference>
<accession>A0A8S9WWF4</accession>
<evidence type="ECO:0000256" key="2">
    <source>
        <dbReference type="ARBA" id="ARBA00022857"/>
    </source>
</evidence>
<dbReference type="GO" id="GO:0006396">
    <property type="term" value="P:RNA processing"/>
    <property type="evidence" value="ECO:0007669"/>
    <property type="project" value="InterPro"/>
</dbReference>
<dbReference type="EMBL" id="WIXP02000014">
    <property type="protein sequence ID" value="KAF6199655.1"/>
    <property type="molecule type" value="Genomic_DNA"/>
</dbReference>
<dbReference type="InterPro" id="IPR020471">
    <property type="entry name" value="AKR"/>
</dbReference>
<sequence>MFVFHSTSSTKFLFQNAVSSEFSLQNKYIHSCLRYCSKHALADGTMTTDHNQNAVTKALALPEPRRVIEKSVILNSGQKFPLIGFGTYTIQSPKLIHDCLDWALASGYRAFDTAAVYGNEEDIGKSLRHLLPKYNLERSDIFITSKLSPKDHGANKVYNGVMGSMSRLGVTYIDLYLIHWPGASGVPMDSKENKRLRVESWKGLEDLYKSGQLKAIGVSNYTVRHLEELLKFCTVKPAVNQVEFSIHYRQSVDLYKLCDSENIILQSYSSLGGNNNSNTLTIDPVVEKVAHVTKVTPVQVLLRWVLQKGYAIIPKSTHKDRIEQNTQLDFELNNPKSNEEWTCLASVVMECDSSFNVVSLATGTKCIGGNAMVMDGTVVNDSHAEVLARRNFLRYLYDQMEMCVQSCPSIFTKNNQKFLLRSGVKFHFYTSQVPCGDASIIPMDTTIDKDNCDQKRKHSEGESSIVKKIKLDVHRTGAKPIETDLRQDPKGDGIDYHVRGAVRIKPGRGDRTKSLSCSDKMAKWLYCGFEGALLSTLLQEGIVLTSIIIGGAGPFDAGVLEEALVRRSGLEEPPVFYRSKEIFQHSPDATQAPRPCSASINWADVTTKKLEVSVEGRRLGVTKKSKSKSYLLTSKCGLFEKYLKLSPDLSVSGITYKNVKEGASEFRARKERFIRAMGSWSEDKSSYDNFTPHSRSDFV</sequence>
<dbReference type="PRINTS" id="PR00069">
    <property type="entry name" value="ALDKETRDTASE"/>
</dbReference>
<dbReference type="InterPro" id="IPR002466">
    <property type="entry name" value="A_deamin"/>
</dbReference>
<evidence type="ECO:0000256" key="3">
    <source>
        <dbReference type="ARBA" id="ARBA00023002"/>
    </source>
</evidence>
<dbReference type="GO" id="GO:0016616">
    <property type="term" value="F:oxidoreductase activity, acting on the CH-OH group of donors, NAD or NADP as acceptor"/>
    <property type="evidence" value="ECO:0007669"/>
    <property type="project" value="UniProtKB-ARBA"/>
</dbReference>
<keyword evidence="2" id="KW-0521">NADP</keyword>
<feature type="domain" description="A to I editase" evidence="4">
    <location>
        <begin position="359"/>
        <end position="690"/>
    </location>
</feature>
<evidence type="ECO:0000313" key="6">
    <source>
        <dbReference type="Proteomes" id="UP000466442"/>
    </source>
</evidence>
<dbReference type="InterPro" id="IPR018170">
    <property type="entry name" value="Aldo/ket_reductase_CS"/>
</dbReference>
<dbReference type="AlphaFoldDB" id="A0A8S9WWF4"/>
<evidence type="ECO:0000256" key="1">
    <source>
        <dbReference type="ARBA" id="ARBA00007905"/>
    </source>
</evidence>
<gene>
    <name evidence="5" type="ORF">GE061_005953</name>
</gene>
<dbReference type="PANTHER" id="PTHR43827:SF3">
    <property type="entry name" value="NADP-DEPENDENT OXIDOREDUCTASE DOMAIN-CONTAINING PROTEIN"/>
    <property type="match status" value="1"/>
</dbReference>
<keyword evidence="6" id="KW-1185">Reference proteome</keyword>